<dbReference type="PANTHER" id="PTHR21666:SF270">
    <property type="entry name" value="MUREIN HYDROLASE ACTIVATOR ENVC"/>
    <property type="match status" value="1"/>
</dbReference>
<dbReference type="GO" id="GO:0004222">
    <property type="term" value="F:metalloendopeptidase activity"/>
    <property type="evidence" value="ECO:0007669"/>
    <property type="project" value="TreeGrafter"/>
</dbReference>
<gene>
    <name evidence="3" type="ORF">GCM10011499_25540</name>
</gene>
<feature type="signal peptide" evidence="1">
    <location>
        <begin position="1"/>
        <end position="19"/>
    </location>
</feature>
<dbReference type="InterPro" id="IPR050570">
    <property type="entry name" value="Cell_wall_metabolism_enzyme"/>
</dbReference>
<dbReference type="SUPFAM" id="SSF51261">
    <property type="entry name" value="Duplicated hybrid motif"/>
    <property type="match status" value="1"/>
</dbReference>
<accession>A0A916VZI5</accession>
<dbReference type="OrthoDB" id="5489603at2"/>
<evidence type="ECO:0000259" key="2">
    <source>
        <dbReference type="Pfam" id="PF01551"/>
    </source>
</evidence>
<feature type="chain" id="PRO_5036827669" description="M23ase beta-sheet core domain-containing protein" evidence="1">
    <location>
        <begin position="20"/>
        <end position="328"/>
    </location>
</feature>
<keyword evidence="4" id="KW-1185">Reference proteome</keyword>
<dbReference type="AlphaFoldDB" id="A0A916VZI5"/>
<feature type="domain" description="M23ase beta-sheet core" evidence="2">
    <location>
        <begin position="199"/>
        <end position="290"/>
    </location>
</feature>
<dbReference type="InterPro" id="IPR011055">
    <property type="entry name" value="Dup_hybrid_motif"/>
</dbReference>
<dbReference type="Pfam" id="PF01551">
    <property type="entry name" value="Peptidase_M23"/>
    <property type="match status" value="1"/>
</dbReference>
<name>A0A916VZI5_9HYPH</name>
<dbReference type="CDD" id="cd12797">
    <property type="entry name" value="M23_peptidase"/>
    <property type="match status" value="1"/>
</dbReference>
<comment type="caution">
    <text evidence="3">The sequence shown here is derived from an EMBL/GenBank/DDBJ whole genome shotgun (WGS) entry which is preliminary data.</text>
</comment>
<dbReference type="InterPro" id="IPR016047">
    <property type="entry name" value="M23ase_b-sheet_dom"/>
</dbReference>
<dbReference type="Proteomes" id="UP000596977">
    <property type="component" value="Unassembled WGS sequence"/>
</dbReference>
<reference evidence="3 4" key="1">
    <citation type="journal article" date="2014" name="Int. J. Syst. Evol. Microbiol.">
        <title>Complete genome sequence of Corynebacterium casei LMG S-19264T (=DSM 44701T), isolated from a smear-ripened cheese.</title>
        <authorList>
            <consortium name="US DOE Joint Genome Institute (JGI-PGF)"/>
            <person name="Walter F."/>
            <person name="Albersmeier A."/>
            <person name="Kalinowski J."/>
            <person name="Ruckert C."/>
        </authorList>
    </citation>
    <scope>NUCLEOTIDE SEQUENCE [LARGE SCALE GENOMIC DNA]</scope>
    <source>
        <strain evidence="3 4">CGMCC 1.15896</strain>
    </source>
</reference>
<dbReference type="RefSeq" id="WP_127072033.1">
    <property type="nucleotide sequence ID" value="NZ_BMKB01000004.1"/>
</dbReference>
<organism evidence="3 4">
    <name type="scientific">Pelagibacterium lentulum</name>
    <dbReference type="NCBI Taxonomy" id="2029865"/>
    <lineage>
        <taxon>Bacteria</taxon>
        <taxon>Pseudomonadati</taxon>
        <taxon>Pseudomonadota</taxon>
        <taxon>Alphaproteobacteria</taxon>
        <taxon>Hyphomicrobiales</taxon>
        <taxon>Devosiaceae</taxon>
        <taxon>Pelagibacterium</taxon>
    </lineage>
</organism>
<evidence type="ECO:0000313" key="4">
    <source>
        <dbReference type="Proteomes" id="UP000596977"/>
    </source>
</evidence>
<dbReference type="Gene3D" id="2.70.70.10">
    <property type="entry name" value="Glucose Permease (Domain IIA)"/>
    <property type="match status" value="1"/>
</dbReference>
<protein>
    <recommendedName>
        <fullName evidence="2">M23ase beta-sheet core domain-containing protein</fullName>
    </recommendedName>
</protein>
<sequence length="328" mass="35682">MRILPAIAAILALVTPARADEQAILEKGRNATDAFIAGNLDHLWQAMTPGLQAVFGERAGLSSFHEQVLAGLGEQREIESETVSLENGFNIYRQVAGWSETPTGVMTQWSFDASGAIAGFLITEVQGAASDYLDYETQADLRLPFNGEWYVFWGGRVLEDNYHIIDVGQRFAYDFIIHDADGNSYSGEKDRLESYYCWGAEILAPADGRVIAAVGDLPDQLIGETDAQNPAGNHVILELAENEYAFLVHLQAGSLRVREGDTVSQGDVLGLCGNSGNTSEPHLHFHLQTTPDLMNGEGLPAQFQSYLADGEPVDRGEPIRGQIVAAQD</sequence>
<evidence type="ECO:0000313" key="3">
    <source>
        <dbReference type="EMBL" id="GGA54261.1"/>
    </source>
</evidence>
<keyword evidence="1" id="KW-0732">Signal</keyword>
<proteinExistence type="predicted"/>
<dbReference type="EMBL" id="BMKB01000004">
    <property type="protein sequence ID" value="GGA54261.1"/>
    <property type="molecule type" value="Genomic_DNA"/>
</dbReference>
<evidence type="ECO:0000256" key="1">
    <source>
        <dbReference type="SAM" id="SignalP"/>
    </source>
</evidence>
<dbReference type="PANTHER" id="PTHR21666">
    <property type="entry name" value="PEPTIDASE-RELATED"/>
    <property type="match status" value="1"/>
</dbReference>